<proteinExistence type="predicted"/>
<accession>A0A5C6A6V8</accession>
<keyword evidence="3" id="KW-1185">Reference proteome</keyword>
<evidence type="ECO:0000313" key="2">
    <source>
        <dbReference type="EMBL" id="TWT95130.1"/>
    </source>
</evidence>
<name>A0A5C6A6V8_9BACT</name>
<comment type="caution">
    <text evidence="2">The sequence shown here is derived from an EMBL/GenBank/DDBJ whole genome shotgun (WGS) entry which is preliminary data.</text>
</comment>
<gene>
    <name evidence="2" type="ORF">Pla100_37140</name>
</gene>
<organism evidence="2 3">
    <name type="scientific">Neorhodopirellula pilleata</name>
    <dbReference type="NCBI Taxonomy" id="2714738"/>
    <lineage>
        <taxon>Bacteria</taxon>
        <taxon>Pseudomonadati</taxon>
        <taxon>Planctomycetota</taxon>
        <taxon>Planctomycetia</taxon>
        <taxon>Pirellulales</taxon>
        <taxon>Pirellulaceae</taxon>
        <taxon>Neorhodopirellula</taxon>
    </lineage>
</organism>
<dbReference type="EMBL" id="SJPM01000007">
    <property type="protein sequence ID" value="TWT95130.1"/>
    <property type="molecule type" value="Genomic_DNA"/>
</dbReference>
<reference evidence="2 3" key="1">
    <citation type="submission" date="2019-02" db="EMBL/GenBank/DDBJ databases">
        <title>Deep-cultivation of Planctomycetes and their phenomic and genomic characterization uncovers novel biology.</title>
        <authorList>
            <person name="Wiegand S."/>
            <person name="Jogler M."/>
            <person name="Boedeker C."/>
            <person name="Pinto D."/>
            <person name="Vollmers J."/>
            <person name="Rivas-Marin E."/>
            <person name="Kohn T."/>
            <person name="Peeters S.H."/>
            <person name="Heuer A."/>
            <person name="Rast P."/>
            <person name="Oberbeckmann S."/>
            <person name="Bunk B."/>
            <person name="Jeske O."/>
            <person name="Meyerdierks A."/>
            <person name="Storesund J.E."/>
            <person name="Kallscheuer N."/>
            <person name="Luecker S."/>
            <person name="Lage O.M."/>
            <person name="Pohl T."/>
            <person name="Merkel B.J."/>
            <person name="Hornburger P."/>
            <person name="Mueller R.-W."/>
            <person name="Bruemmer F."/>
            <person name="Labrenz M."/>
            <person name="Spormann A.M."/>
            <person name="Op Den Camp H."/>
            <person name="Overmann J."/>
            <person name="Amann R."/>
            <person name="Jetten M.S.M."/>
            <person name="Mascher T."/>
            <person name="Medema M.H."/>
            <person name="Devos D.P."/>
            <person name="Kaster A.-K."/>
            <person name="Ovreas L."/>
            <person name="Rohde M."/>
            <person name="Galperin M.Y."/>
            <person name="Jogler C."/>
        </authorList>
    </citation>
    <scope>NUCLEOTIDE SEQUENCE [LARGE SCALE GENOMIC DNA]</scope>
    <source>
        <strain evidence="2 3">Pla100</strain>
    </source>
</reference>
<feature type="region of interest" description="Disordered" evidence="1">
    <location>
        <begin position="1"/>
        <end position="29"/>
    </location>
</feature>
<evidence type="ECO:0000256" key="1">
    <source>
        <dbReference type="SAM" id="MobiDB-lite"/>
    </source>
</evidence>
<sequence length="65" mass="7279">METRHDADDHRLKSGLSKRDLESRLEKDTVSGCGNKSIVQLSKTVSGLKLLATEQTARPTMYEVF</sequence>
<protein>
    <submittedName>
        <fullName evidence="2">Uncharacterized protein</fullName>
    </submittedName>
</protein>
<evidence type="ECO:0000313" key="3">
    <source>
        <dbReference type="Proteomes" id="UP000316213"/>
    </source>
</evidence>
<dbReference type="AlphaFoldDB" id="A0A5C6A6V8"/>
<dbReference type="Proteomes" id="UP000316213">
    <property type="component" value="Unassembled WGS sequence"/>
</dbReference>